<name>A0ABP3BCI9_9BACT</name>
<evidence type="ECO:0000313" key="7">
    <source>
        <dbReference type="Proteomes" id="UP000243438"/>
    </source>
</evidence>
<dbReference type="Proteomes" id="UP000243438">
    <property type="component" value="Unassembled WGS sequence"/>
</dbReference>
<feature type="compositionally biased region" description="Gly residues" evidence="4">
    <location>
        <begin position="964"/>
        <end position="998"/>
    </location>
</feature>
<feature type="region of interest" description="Disordered" evidence="4">
    <location>
        <begin position="960"/>
        <end position="998"/>
    </location>
</feature>
<keyword evidence="7" id="KW-1185">Reference proteome</keyword>
<dbReference type="EMBL" id="JFBS01000001">
    <property type="protein sequence ID" value="EXG77881.1"/>
    <property type="molecule type" value="Genomic_DNA"/>
</dbReference>
<dbReference type="InterPro" id="IPR041700">
    <property type="entry name" value="OMP_b-brl_3"/>
</dbReference>
<sequence length="998" mass="111353">MRRILLLIVIVFISSAYTSAQQRKISGKLIDADTNEAIMQTTIQLLKSDSTFIGGSVTSDDGIFNVAAPSNGRYLIKISNVGYPTIYKKITMAGDKNIDMGTIVYKAKTIMLKGAVVTAHMAKVQVKKDTFMYNADAYRTPEGSAIEELVKKLPGAQIDDNGKITINGKEVKKILVDGKEFFTGDTKTALKNLPTSIIEKIKAYDEKSDLAKATGIDDGNDQTVLDFGVKRGMKKGFFMNADVADGTHDRYSGRVMGAKMQDDMRYMMFSNANNTNDMGFPGGGRGGAFGGGNQQGLNSSKMLGLNINYDNGKTFSLNGGIRWNHSDGDQRIRQSTENFVTANGAFSNSLSQQYSRSDTWNGNARLEWKPDSMTDILFRPTFSYTTSDSRSVSSSASYNVDPYLYVTDPLALESIQKLASDSMMVNTRFNNSVSNSNSKNVSGTLQINRRLNDKGRSITLVTSGGYSTSDSKSISSSNVTLYQLKNSLGLDSLYQTNRYNVTPSKNWNYSVQGTYSEPIAKSIFLQMSYQFQYKYSKSDRATYDFSHLNGISFQDIIPSYGGWDSYFNRFVTTSNPIENYEDKNLSRYSEYKNYIQDIELMLRVIKQKYNFNIGVQVEPQNNKFIQKYQGVQTDTTRTVTNITPTFDFRYKFSDVSQLRINYRGSSTQPGMSDLLDITDDSDPLNITKGNPGLKPSFTNELRFFYNNYIQSHQRAIMANLDFTSTRNSISNMVTYNETTGGRISQPQNINGNWTAMGMLMYNTSIDSTGYWNVNTFTTLNYNHYVGYLYQQALKSSTEMTTLSTSVSERLAASYRNDWIEIEPNGSVNYTHARNDLQSTSNLDTWQFSYGMNLNFYTPWGASLSTDIHQNSRRGYNEASMNTNELVWNAQLSQSFLRGKPLTVSVQLYDILKKQSNFSRTISSMMRSDTEYNSVNSYAMVHVIYRMNMFGGKGMHNGMNSGPDGRQGFGNRGGFGGGRPGGGYGGGHHGGGGFGGPMM</sequence>
<dbReference type="InterPro" id="IPR008969">
    <property type="entry name" value="CarboxyPept-like_regulatory"/>
</dbReference>
<proteinExistence type="predicted"/>
<reference evidence="6" key="1">
    <citation type="submission" date="2013-07" db="EMBL/GenBank/DDBJ databases">
        <authorList>
            <consortium name="DOE Joint Genome Institute"/>
            <person name="Anderson I."/>
            <person name="Huntemann M."/>
            <person name="Han J."/>
            <person name="Chen A."/>
            <person name="Kyrpides N."/>
            <person name="Mavromatis K."/>
            <person name="Markowitz V."/>
            <person name="Palaniappan K."/>
            <person name="Ivanova N."/>
            <person name="Schaumberg A."/>
            <person name="Pati A."/>
            <person name="Liolios K."/>
            <person name="Nordberg H.P."/>
            <person name="Cantor M.N."/>
            <person name="Hua S.X."/>
            <person name="Woyke T."/>
        </authorList>
    </citation>
    <scope>NUCLEOTIDE SEQUENCE [LARGE SCALE GENOMIC DNA]</scope>
    <source>
        <strain evidence="6">DSM 17970</strain>
    </source>
</reference>
<gene>
    <name evidence="6" type="ORF">XylorDRAFT_0231</name>
</gene>
<dbReference type="InterPro" id="IPR036942">
    <property type="entry name" value="Beta-barrel_TonB_sf"/>
</dbReference>
<evidence type="ECO:0000313" key="6">
    <source>
        <dbReference type="EMBL" id="EXG77881.1"/>
    </source>
</evidence>
<evidence type="ECO:0000259" key="5">
    <source>
        <dbReference type="Pfam" id="PF14905"/>
    </source>
</evidence>
<comment type="caution">
    <text evidence="6">The sequence shown here is derived from an EMBL/GenBank/DDBJ whole genome shotgun (WGS) entry which is preliminary data.</text>
</comment>
<keyword evidence="3" id="KW-0998">Cell outer membrane</keyword>
<dbReference type="SUPFAM" id="SSF49464">
    <property type="entry name" value="Carboxypeptidase regulatory domain-like"/>
    <property type="match status" value="1"/>
</dbReference>
<dbReference type="Gene3D" id="2.40.170.20">
    <property type="entry name" value="TonB-dependent receptor, beta-barrel domain"/>
    <property type="match status" value="1"/>
</dbReference>
<protein>
    <recommendedName>
        <fullName evidence="5">Outer membrane protein beta-barrel domain-containing protein</fullName>
    </recommendedName>
</protein>
<dbReference type="RefSeq" id="WP_036876208.1">
    <property type="nucleotide sequence ID" value="NZ_KK073873.1"/>
</dbReference>
<evidence type="ECO:0000256" key="3">
    <source>
        <dbReference type="ARBA" id="ARBA00023237"/>
    </source>
</evidence>
<keyword evidence="2" id="KW-0472">Membrane</keyword>
<dbReference type="Pfam" id="PF13715">
    <property type="entry name" value="CarbopepD_reg_2"/>
    <property type="match status" value="1"/>
</dbReference>
<accession>A0ABP3BCI9</accession>
<dbReference type="SUPFAM" id="SSF56935">
    <property type="entry name" value="Porins"/>
    <property type="match status" value="1"/>
</dbReference>
<evidence type="ECO:0000256" key="4">
    <source>
        <dbReference type="SAM" id="MobiDB-lite"/>
    </source>
</evidence>
<evidence type="ECO:0000256" key="1">
    <source>
        <dbReference type="ARBA" id="ARBA00004442"/>
    </source>
</evidence>
<evidence type="ECO:0000256" key="2">
    <source>
        <dbReference type="ARBA" id="ARBA00023136"/>
    </source>
</evidence>
<feature type="domain" description="Outer membrane protein beta-barrel" evidence="5">
    <location>
        <begin position="451"/>
        <end position="806"/>
    </location>
</feature>
<comment type="subcellular location">
    <subcellularLocation>
        <location evidence="1">Cell outer membrane</location>
    </subcellularLocation>
</comment>
<dbReference type="Pfam" id="PF14905">
    <property type="entry name" value="OMP_b-brl_3"/>
    <property type="match status" value="1"/>
</dbReference>
<organism evidence="6 7">
    <name type="scientific">Xylanibacter oryzae DSM 17970</name>
    <dbReference type="NCBI Taxonomy" id="915438"/>
    <lineage>
        <taxon>Bacteria</taxon>
        <taxon>Pseudomonadati</taxon>
        <taxon>Bacteroidota</taxon>
        <taxon>Bacteroidia</taxon>
        <taxon>Bacteroidales</taxon>
        <taxon>Prevotellaceae</taxon>
        <taxon>Xylanibacter</taxon>
    </lineage>
</organism>